<evidence type="ECO:0000313" key="2">
    <source>
        <dbReference type="EMBL" id="OGD68423.1"/>
    </source>
</evidence>
<reference evidence="2 3" key="1">
    <citation type="journal article" date="2016" name="Nat. Commun.">
        <title>Thousands of microbial genomes shed light on interconnected biogeochemical processes in an aquifer system.</title>
        <authorList>
            <person name="Anantharaman K."/>
            <person name="Brown C.T."/>
            <person name="Hug L.A."/>
            <person name="Sharon I."/>
            <person name="Castelle C.J."/>
            <person name="Probst A.J."/>
            <person name="Thomas B.C."/>
            <person name="Singh A."/>
            <person name="Wilkins M.J."/>
            <person name="Karaoz U."/>
            <person name="Brodie E.L."/>
            <person name="Williams K.H."/>
            <person name="Hubbard S.S."/>
            <person name="Banfield J.F."/>
        </authorList>
    </citation>
    <scope>NUCLEOTIDE SEQUENCE [LARGE SCALE GENOMIC DNA]</scope>
</reference>
<dbReference type="EMBL" id="MFAB01000027">
    <property type="protein sequence ID" value="OGD68423.1"/>
    <property type="molecule type" value="Genomic_DNA"/>
</dbReference>
<sequence length="335" mass="36929">MKNIYKFILILVVVMGVSFYFGNSPAENISAANNEHAGDVSGCTVTTTTLTGVKEYGEDQGRTNGCRPTFFFDMPGNGYCPGGKCSVDISCEDGDAETYTFDNPGVPPGDCPPGANFNGTPANSPGRYPLIYRAMEGFLWKSKGNTYCKLVIYLPQRFGTGECEPGSQESPINSAETLSELVNLWRDIRENLHEGEDLANAQDEYDEIKKKMDIIKKQAIAKISEAQCVFPIYGEDISFSYYDPDVNNTDERISDPTDAESKLVLCPLSPRMISCDGFTLDVNSSNERVLERGRQVFKNGTPIEGSDMISCLGEDGETYNYEIYDGYSYTVGECQ</sequence>
<evidence type="ECO:0000256" key="1">
    <source>
        <dbReference type="SAM" id="Phobius"/>
    </source>
</evidence>
<feature type="transmembrane region" description="Helical" evidence="1">
    <location>
        <begin position="7"/>
        <end position="23"/>
    </location>
</feature>
<protein>
    <submittedName>
        <fullName evidence="2">Uncharacterized protein</fullName>
    </submittedName>
</protein>
<keyword evidence="1" id="KW-0472">Membrane</keyword>
<proteinExistence type="predicted"/>
<keyword evidence="1" id="KW-0812">Transmembrane</keyword>
<dbReference type="Proteomes" id="UP000176865">
    <property type="component" value="Unassembled WGS sequence"/>
</dbReference>
<evidence type="ECO:0000313" key="3">
    <source>
        <dbReference type="Proteomes" id="UP000176865"/>
    </source>
</evidence>
<dbReference type="STRING" id="1797579.A2996_03110"/>
<organism evidence="2 3">
    <name type="scientific">Candidatus Campbellbacteria bacterium RIFCSPLOWO2_01_FULL_34_15</name>
    <dbReference type="NCBI Taxonomy" id="1797579"/>
    <lineage>
        <taxon>Bacteria</taxon>
        <taxon>Candidatus Campbelliibacteriota</taxon>
    </lineage>
</organism>
<dbReference type="AlphaFoldDB" id="A0A1F5EM28"/>
<name>A0A1F5EM28_9BACT</name>
<comment type="caution">
    <text evidence="2">The sequence shown here is derived from an EMBL/GenBank/DDBJ whole genome shotgun (WGS) entry which is preliminary data.</text>
</comment>
<gene>
    <name evidence="2" type="ORF">A2996_03110</name>
</gene>
<keyword evidence="1" id="KW-1133">Transmembrane helix</keyword>
<accession>A0A1F5EM28</accession>